<dbReference type="InterPro" id="IPR050416">
    <property type="entry name" value="FAD-linked_Oxidoreductase"/>
</dbReference>
<dbReference type="Gene3D" id="3.30.465.10">
    <property type="match status" value="1"/>
</dbReference>
<feature type="domain" description="FAD-binding PCMH-type" evidence="7">
    <location>
        <begin position="71"/>
        <end position="243"/>
    </location>
</feature>
<dbReference type="EMBL" id="CAJVQB010001109">
    <property type="protein sequence ID" value="CAG8521199.1"/>
    <property type="molecule type" value="Genomic_DNA"/>
</dbReference>
<comment type="similarity">
    <text evidence="2">Belongs to the oxygen-dependent FAD-linked oxidoreductase family.</text>
</comment>
<evidence type="ECO:0000256" key="1">
    <source>
        <dbReference type="ARBA" id="ARBA00001974"/>
    </source>
</evidence>
<comment type="caution">
    <text evidence="8">The sequence shown here is derived from an EMBL/GenBank/DDBJ whole genome shotgun (WGS) entry which is preliminary data.</text>
</comment>
<feature type="chain" id="PRO_5045468690" evidence="6">
    <location>
        <begin position="22"/>
        <end position="489"/>
    </location>
</feature>
<dbReference type="Pfam" id="PF08031">
    <property type="entry name" value="BBE"/>
    <property type="match status" value="1"/>
</dbReference>
<feature type="signal peptide" evidence="6">
    <location>
        <begin position="1"/>
        <end position="21"/>
    </location>
</feature>
<dbReference type="InterPro" id="IPR012951">
    <property type="entry name" value="BBE"/>
</dbReference>
<dbReference type="SUPFAM" id="SSF56176">
    <property type="entry name" value="FAD-binding/transporter-associated domain-like"/>
    <property type="match status" value="1"/>
</dbReference>
<organism evidence="8 9">
    <name type="scientific">Gigaspora margarita</name>
    <dbReference type="NCBI Taxonomy" id="4874"/>
    <lineage>
        <taxon>Eukaryota</taxon>
        <taxon>Fungi</taxon>
        <taxon>Fungi incertae sedis</taxon>
        <taxon>Mucoromycota</taxon>
        <taxon>Glomeromycotina</taxon>
        <taxon>Glomeromycetes</taxon>
        <taxon>Diversisporales</taxon>
        <taxon>Gigasporaceae</taxon>
        <taxon>Gigaspora</taxon>
    </lineage>
</organism>
<evidence type="ECO:0000313" key="8">
    <source>
        <dbReference type="EMBL" id="CAG8521199.1"/>
    </source>
</evidence>
<dbReference type="Proteomes" id="UP000789901">
    <property type="component" value="Unassembled WGS sequence"/>
</dbReference>
<evidence type="ECO:0000256" key="2">
    <source>
        <dbReference type="ARBA" id="ARBA00005466"/>
    </source>
</evidence>
<keyword evidence="5" id="KW-0560">Oxidoreductase</keyword>
<comment type="cofactor">
    <cofactor evidence="1">
        <name>FAD</name>
        <dbReference type="ChEBI" id="CHEBI:57692"/>
    </cofactor>
</comment>
<accession>A0ABM8W4A1</accession>
<evidence type="ECO:0000256" key="5">
    <source>
        <dbReference type="ARBA" id="ARBA00023002"/>
    </source>
</evidence>
<keyword evidence="9" id="KW-1185">Reference proteome</keyword>
<dbReference type="PROSITE" id="PS00862">
    <property type="entry name" value="OX2_COVAL_FAD"/>
    <property type="match status" value="1"/>
</dbReference>
<dbReference type="PANTHER" id="PTHR42973">
    <property type="entry name" value="BINDING OXIDOREDUCTASE, PUTATIVE (AFU_ORTHOLOGUE AFUA_1G17690)-RELATED"/>
    <property type="match status" value="1"/>
</dbReference>
<keyword evidence="4" id="KW-0274">FAD</keyword>
<dbReference type="PROSITE" id="PS51387">
    <property type="entry name" value="FAD_PCMH"/>
    <property type="match status" value="1"/>
</dbReference>
<evidence type="ECO:0000259" key="7">
    <source>
        <dbReference type="PROSITE" id="PS51387"/>
    </source>
</evidence>
<name>A0ABM8W4A1_GIGMA</name>
<keyword evidence="6" id="KW-0732">Signal</keyword>
<sequence length="489" mass="55661">MFKKWILIYILQFFLITTIHAFSYDFPDSKCPEEEALRKCLDQSYIKGPIYFRDNESSYSTDLDVEYNRRVIYFPTAFVHAIDVTDVQNAIKCAAKLKYPIVARSGGHSYEGFGIGDKDCYLVVDLANLNQINIDVNSQTAVVGPGNRLEPIYNKTSENVFAFPAGTCPYVGVGGLITGGGFGYLNRKFGMSSDNILDAQIVLANGTVVHNAKNYPEIFWAIRGAGNAGYGIVTSFTLKIHPIQKTTTAIDLLYDFDQAPLLLSVMNKLGSKIHPNITLLISIDPEYLGIHGVYLGSANELQNHLQEFIKLSKPKNITYTENTLYHTLVDGMEGPDVNGYYKAKSYFIDFKGLSDEGIKSLMNFLKSFKCEVYSVILLVGGGKVNEIGRNETAFVHRGFLYHMEIKITLDSENSEMCLQEFDKFSQEFRRNYTYYESYQNLNDRQLDNWQCRYYAENFERLVKLKQKYDPYNLFNWNQSIPTNTKISCN</sequence>
<evidence type="ECO:0000313" key="9">
    <source>
        <dbReference type="Proteomes" id="UP000789901"/>
    </source>
</evidence>
<evidence type="ECO:0000256" key="3">
    <source>
        <dbReference type="ARBA" id="ARBA00022630"/>
    </source>
</evidence>
<dbReference type="InterPro" id="IPR006094">
    <property type="entry name" value="Oxid_FAD_bind_N"/>
</dbReference>
<dbReference type="Pfam" id="PF01565">
    <property type="entry name" value="FAD_binding_4"/>
    <property type="match status" value="1"/>
</dbReference>
<proteinExistence type="inferred from homology"/>
<dbReference type="InterPro" id="IPR036318">
    <property type="entry name" value="FAD-bd_PCMH-like_sf"/>
</dbReference>
<protein>
    <submittedName>
        <fullName evidence="8">6611_t:CDS:1</fullName>
    </submittedName>
</protein>
<dbReference type="InterPro" id="IPR016166">
    <property type="entry name" value="FAD-bd_PCMH"/>
</dbReference>
<keyword evidence="3" id="KW-0285">Flavoprotein</keyword>
<evidence type="ECO:0000256" key="4">
    <source>
        <dbReference type="ARBA" id="ARBA00022827"/>
    </source>
</evidence>
<gene>
    <name evidence="8" type="ORF">GMARGA_LOCUS3163</name>
</gene>
<reference evidence="8 9" key="1">
    <citation type="submission" date="2021-06" db="EMBL/GenBank/DDBJ databases">
        <authorList>
            <person name="Kallberg Y."/>
            <person name="Tangrot J."/>
            <person name="Rosling A."/>
        </authorList>
    </citation>
    <scope>NUCLEOTIDE SEQUENCE [LARGE SCALE GENOMIC DNA]</scope>
    <source>
        <strain evidence="8 9">120-4 pot B 10/14</strain>
    </source>
</reference>
<dbReference type="PANTHER" id="PTHR42973:SF39">
    <property type="entry name" value="FAD-BINDING PCMH-TYPE DOMAIN-CONTAINING PROTEIN"/>
    <property type="match status" value="1"/>
</dbReference>
<dbReference type="InterPro" id="IPR006093">
    <property type="entry name" value="Oxy_OxRdtase_FAD_BS"/>
</dbReference>
<dbReference type="Gene3D" id="3.40.462.20">
    <property type="match status" value="1"/>
</dbReference>
<dbReference type="InterPro" id="IPR016169">
    <property type="entry name" value="FAD-bd_PCMH_sub2"/>
</dbReference>
<evidence type="ECO:0000256" key="6">
    <source>
        <dbReference type="SAM" id="SignalP"/>
    </source>
</evidence>